<dbReference type="HAMAP" id="MF_00060">
    <property type="entry name" value="SurE"/>
    <property type="match status" value="1"/>
</dbReference>
<dbReference type="InterPro" id="IPR030048">
    <property type="entry name" value="SurE"/>
</dbReference>
<organism evidence="9 10">
    <name type="scientific">Pseudahrensia aquimaris</name>
    <dbReference type="NCBI Taxonomy" id="744461"/>
    <lineage>
        <taxon>Bacteria</taxon>
        <taxon>Pseudomonadati</taxon>
        <taxon>Pseudomonadota</taxon>
        <taxon>Alphaproteobacteria</taxon>
        <taxon>Hyphomicrobiales</taxon>
        <taxon>Ahrensiaceae</taxon>
        <taxon>Pseudahrensia</taxon>
    </lineage>
</organism>
<dbReference type="PANTHER" id="PTHR30457">
    <property type="entry name" value="5'-NUCLEOTIDASE SURE"/>
    <property type="match status" value="1"/>
</dbReference>
<evidence type="ECO:0000313" key="10">
    <source>
        <dbReference type="Proteomes" id="UP001597101"/>
    </source>
</evidence>
<keyword evidence="10" id="KW-1185">Reference proteome</keyword>
<evidence type="ECO:0000256" key="2">
    <source>
        <dbReference type="ARBA" id="ARBA00011062"/>
    </source>
</evidence>
<sequence>MRILLTNDDGINAPGLEVLETLARTLSDDIWIVAPETDQSGLAHSLTLSHPMRARKVRDKAWSVTGTPTDCVIMAVRELVDGPIDLVLSGVNAGQNIGDYITYSGTVAAAIEGTLLGIRSIALSQAFSFDGHRDVPWDTVATLGPDLLKRLLEINLPEGTLLNVNFPNCSAADVQGETIATQGKFDHGLGIEKRQDGRGLSYYWLKFIGEQPGEQPGSDIEALAQDRVAITPVRMDMTNHAYLDDLRSALEPTR</sequence>
<keyword evidence="3 7" id="KW-0963">Cytoplasm</keyword>
<dbReference type="NCBIfam" id="TIGR00087">
    <property type="entry name" value="surE"/>
    <property type="match status" value="1"/>
</dbReference>
<feature type="binding site" evidence="7">
    <location>
        <position position="40"/>
    </location>
    <ligand>
        <name>a divalent metal cation</name>
        <dbReference type="ChEBI" id="CHEBI:60240"/>
    </ligand>
</feature>
<comment type="function">
    <text evidence="7">Nucleotidase that shows phosphatase activity on nucleoside 5'-monophosphates.</text>
</comment>
<feature type="binding site" evidence="7">
    <location>
        <position position="92"/>
    </location>
    <ligand>
        <name>a divalent metal cation</name>
        <dbReference type="ChEBI" id="CHEBI:60240"/>
    </ligand>
</feature>
<proteinExistence type="inferred from homology"/>
<dbReference type="PANTHER" id="PTHR30457:SF12">
    <property type="entry name" value="5'_3'-NUCLEOTIDASE SURE"/>
    <property type="match status" value="1"/>
</dbReference>
<gene>
    <name evidence="7 9" type="primary">surE</name>
    <name evidence="9" type="ORF">ACFQ14_15970</name>
</gene>
<dbReference type="Proteomes" id="UP001597101">
    <property type="component" value="Unassembled WGS sequence"/>
</dbReference>
<name>A0ABW3FJE2_9HYPH</name>
<comment type="cofactor">
    <cofactor evidence="7">
        <name>a divalent metal cation</name>
        <dbReference type="ChEBI" id="CHEBI:60240"/>
    </cofactor>
    <text evidence="7">Binds 1 divalent metal cation per subunit.</text>
</comment>
<comment type="caution">
    <text evidence="9">The sequence shown here is derived from an EMBL/GenBank/DDBJ whole genome shotgun (WGS) entry which is preliminary data.</text>
</comment>
<feature type="domain" description="Survival protein SurE-like phosphatase/nucleotidase" evidence="8">
    <location>
        <begin position="3"/>
        <end position="184"/>
    </location>
</feature>
<keyword evidence="6 7" id="KW-0378">Hydrolase</keyword>
<feature type="binding site" evidence="7">
    <location>
        <position position="9"/>
    </location>
    <ligand>
        <name>a divalent metal cation</name>
        <dbReference type="ChEBI" id="CHEBI:60240"/>
    </ligand>
</feature>
<comment type="subcellular location">
    <subcellularLocation>
        <location evidence="7">Cytoplasm</location>
    </subcellularLocation>
</comment>
<evidence type="ECO:0000256" key="6">
    <source>
        <dbReference type="ARBA" id="ARBA00022801"/>
    </source>
</evidence>
<feature type="binding site" evidence="7">
    <location>
        <position position="8"/>
    </location>
    <ligand>
        <name>a divalent metal cation</name>
        <dbReference type="ChEBI" id="CHEBI:60240"/>
    </ligand>
</feature>
<evidence type="ECO:0000256" key="7">
    <source>
        <dbReference type="HAMAP-Rule" id="MF_00060"/>
    </source>
</evidence>
<evidence type="ECO:0000256" key="3">
    <source>
        <dbReference type="ARBA" id="ARBA00022490"/>
    </source>
</evidence>
<dbReference type="SUPFAM" id="SSF64167">
    <property type="entry name" value="SurE-like"/>
    <property type="match status" value="1"/>
</dbReference>
<keyword evidence="4 7" id="KW-0479">Metal-binding</keyword>
<dbReference type="InterPro" id="IPR036523">
    <property type="entry name" value="SurE-like_sf"/>
</dbReference>
<dbReference type="Gene3D" id="3.40.1210.10">
    <property type="entry name" value="Survival protein SurE-like phosphatase/nucleotidase"/>
    <property type="match status" value="1"/>
</dbReference>
<accession>A0ABW3FJE2</accession>
<comment type="similarity">
    <text evidence="2 7">Belongs to the SurE nucleotidase family.</text>
</comment>
<comment type="catalytic activity">
    <reaction evidence="1 7">
        <text>a ribonucleoside 5'-phosphate + H2O = a ribonucleoside + phosphate</text>
        <dbReference type="Rhea" id="RHEA:12484"/>
        <dbReference type="ChEBI" id="CHEBI:15377"/>
        <dbReference type="ChEBI" id="CHEBI:18254"/>
        <dbReference type="ChEBI" id="CHEBI:43474"/>
        <dbReference type="ChEBI" id="CHEBI:58043"/>
        <dbReference type="EC" id="3.1.3.5"/>
    </reaction>
</comment>
<dbReference type="RefSeq" id="WP_377213759.1">
    <property type="nucleotide sequence ID" value="NZ_JBHTJV010000026.1"/>
</dbReference>
<evidence type="ECO:0000256" key="5">
    <source>
        <dbReference type="ARBA" id="ARBA00022741"/>
    </source>
</evidence>
<evidence type="ECO:0000256" key="4">
    <source>
        <dbReference type="ARBA" id="ARBA00022723"/>
    </source>
</evidence>
<reference evidence="10" key="1">
    <citation type="journal article" date="2019" name="Int. J. Syst. Evol. Microbiol.">
        <title>The Global Catalogue of Microorganisms (GCM) 10K type strain sequencing project: providing services to taxonomists for standard genome sequencing and annotation.</title>
        <authorList>
            <consortium name="The Broad Institute Genomics Platform"/>
            <consortium name="The Broad Institute Genome Sequencing Center for Infectious Disease"/>
            <person name="Wu L."/>
            <person name="Ma J."/>
        </authorList>
    </citation>
    <scope>NUCLEOTIDE SEQUENCE [LARGE SCALE GENOMIC DNA]</scope>
    <source>
        <strain evidence="10">CCUG 60023</strain>
    </source>
</reference>
<keyword evidence="5 7" id="KW-0547">Nucleotide-binding</keyword>
<dbReference type="EC" id="3.1.3.5" evidence="7"/>
<evidence type="ECO:0000313" key="9">
    <source>
        <dbReference type="EMBL" id="MFD0917903.1"/>
    </source>
</evidence>
<dbReference type="NCBIfam" id="NF001490">
    <property type="entry name" value="PRK00346.1-4"/>
    <property type="match status" value="1"/>
</dbReference>
<evidence type="ECO:0000259" key="8">
    <source>
        <dbReference type="Pfam" id="PF01975"/>
    </source>
</evidence>
<dbReference type="InterPro" id="IPR002828">
    <property type="entry name" value="SurE-like_Pase/nucleotidase"/>
</dbReference>
<dbReference type="GO" id="GO:0008254">
    <property type="term" value="F:3'-nucleotidase activity"/>
    <property type="evidence" value="ECO:0007669"/>
    <property type="project" value="UniProtKB-EC"/>
</dbReference>
<protein>
    <recommendedName>
        <fullName evidence="7">5'-nucleotidase SurE</fullName>
        <ecNumber evidence="7">3.1.3.5</ecNumber>
    </recommendedName>
    <alternativeName>
        <fullName evidence="7">Nucleoside 5'-monophosphate phosphohydrolase</fullName>
    </alternativeName>
</protein>
<dbReference type="EMBL" id="JBHTJV010000026">
    <property type="protein sequence ID" value="MFD0917903.1"/>
    <property type="molecule type" value="Genomic_DNA"/>
</dbReference>
<evidence type="ECO:0000256" key="1">
    <source>
        <dbReference type="ARBA" id="ARBA00000815"/>
    </source>
</evidence>
<dbReference type="Pfam" id="PF01975">
    <property type="entry name" value="SurE"/>
    <property type="match status" value="1"/>
</dbReference>